<dbReference type="GO" id="GO:0005739">
    <property type="term" value="C:mitochondrion"/>
    <property type="evidence" value="ECO:0007669"/>
    <property type="project" value="TreeGrafter"/>
</dbReference>
<sequence length="103" mass="11257">MPRMAGSREMGLTRCRLWSSCFPTRVAFTARKYTRDHEWISVEDGIGTVGITDHAQKKLGDAIFVEVPSTEIGSSVERKGTPKSTYAPNRREGAEGIGLVDGA</sequence>
<dbReference type="Proteomes" id="UP000673691">
    <property type="component" value="Unassembled WGS sequence"/>
</dbReference>
<dbReference type="GO" id="GO:0019464">
    <property type="term" value="P:glycine decarboxylation via glycine cleavage system"/>
    <property type="evidence" value="ECO:0007669"/>
    <property type="project" value="InterPro"/>
</dbReference>
<dbReference type="PANTHER" id="PTHR11715">
    <property type="entry name" value="GLYCINE CLEAVAGE SYSTEM H PROTEIN"/>
    <property type="match status" value="1"/>
</dbReference>
<dbReference type="GO" id="GO:0005960">
    <property type="term" value="C:glycine cleavage complex"/>
    <property type="evidence" value="ECO:0007669"/>
    <property type="project" value="InterPro"/>
</dbReference>
<dbReference type="InterPro" id="IPR033753">
    <property type="entry name" value="GCV_H/Fam206"/>
</dbReference>
<dbReference type="Gene3D" id="2.40.50.100">
    <property type="match status" value="1"/>
</dbReference>
<reference evidence="2 3" key="1">
    <citation type="journal article" name="Sci. Rep.">
        <title>Genome-scale phylogenetic analyses confirm Olpidium as the closest living zoosporic fungus to the non-flagellated, terrestrial fungi.</title>
        <authorList>
            <person name="Chang Y."/>
            <person name="Rochon D."/>
            <person name="Sekimoto S."/>
            <person name="Wang Y."/>
            <person name="Chovatia M."/>
            <person name="Sandor L."/>
            <person name="Salamov A."/>
            <person name="Grigoriev I.V."/>
            <person name="Stajich J.E."/>
            <person name="Spatafora J.W."/>
        </authorList>
    </citation>
    <scope>NUCLEOTIDE SEQUENCE [LARGE SCALE GENOMIC DNA]</scope>
    <source>
        <strain evidence="2">S191</strain>
    </source>
</reference>
<protein>
    <recommendedName>
        <fullName evidence="4">Glycine cleavage system H protein</fullName>
    </recommendedName>
</protein>
<dbReference type="EMBL" id="JAEFCI010005050">
    <property type="protein sequence ID" value="KAG5460557.1"/>
    <property type="molecule type" value="Genomic_DNA"/>
</dbReference>
<dbReference type="Pfam" id="PF01597">
    <property type="entry name" value="GCV_H"/>
    <property type="match status" value="1"/>
</dbReference>
<dbReference type="GO" id="GO:0009249">
    <property type="term" value="P:protein lipoylation"/>
    <property type="evidence" value="ECO:0007669"/>
    <property type="project" value="TreeGrafter"/>
</dbReference>
<keyword evidence="3" id="KW-1185">Reference proteome</keyword>
<dbReference type="InterPro" id="IPR011053">
    <property type="entry name" value="Single_hybrid_motif"/>
</dbReference>
<feature type="region of interest" description="Disordered" evidence="1">
    <location>
        <begin position="74"/>
        <end position="103"/>
    </location>
</feature>
<dbReference type="PANTHER" id="PTHR11715:SF3">
    <property type="entry name" value="GLYCINE CLEAVAGE SYSTEM H PROTEIN-RELATED"/>
    <property type="match status" value="1"/>
</dbReference>
<evidence type="ECO:0000313" key="2">
    <source>
        <dbReference type="EMBL" id="KAG5460557.1"/>
    </source>
</evidence>
<gene>
    <name evidence="2" type="ORF">BJ554DRAFT_7383</name>
</gene>
<evidence type="ECO:0000313" key="3">
    <source>
        <dbReference type="Proteomes" id="UP000673691"/>
    </source>
</evidence>
<name>A0A8H7ZWJ6_9FUNG</name>
<dbReference type="SUPFAM" id="SSF51230">
    <property type="entry name" value="Single hybrid motif"/>
    <property type="match status" value="1"/>
</dbReference>
<dbReference type="OrthoDB" id="10264154at2759"/>
<proteinExistence type="predicted"/>
<dbReference type="InterPro" id="IPR002930">
    <property type="entry name" value="GCV_H"/>
</dbReference>
<accession>A0A8H7ZWJ6</accession>
<comment type="caution">
    <text evidence="2">The sequence shown here is derived from an EMBL/GenBank/DDBJ whole genome shotgun (WGS) entry which is preliminary data.</text>
</comment>
<evidence type="ECO:0000256" key="1">
    <source>
        <dbReference type="SAM" id="MobiDB-lite"/>
    </source>
</evidence>
<organism evidence="2 3">
    <name type="scientific">Olpidium bornovanus</name>
    <dbReference type="NCBI Taxonomy" id="278681"/>
    <lineage>
        <taxon>Eukaryota</taxon>
        <taxon>Fungi</taxon>
        <taxon>Fungi incertae sedis</taxon>
        <taxon>Olpidiomycota</taxon>
        <taxon>Olpidiomycotina</taxon>
        <taxon>Olpidiomycetes</taxon>
        <taxon>Olpidiales</taxon>
        <taxon>Olpidiaceae</taxon>
        <taxon>Olpidium</taxon>
    </lineage>
</organism>
<evidence type="ECO:0008006" key="4">
    <source>
        <dbReference type="Google" id="ProtNLM"/>
    </source>
</evidence>
<dbReference type="AlphaFoldDB" id="A0A8H7ZWJ6"/>